<evidence type="ECO:0000313" key="1">
    <source>
        <dbReference type="EMBL" id="TBU34097.1"/>
    </source>
</evidence>
<dbReference type="AlphaFoldDB" id="A0A4Q9N2F2"/>
<accession>A0A4Q9N2F2</accession>
<name>A0A4Q9N2F2_9APHY</name>
<gene>
    <name evidence="1" type="ORF">BD311DRAFT_747129</name>
</gene>
<dbReference type="Proteomes" id="UP000292957">
    <property type="component" value="Unassembled WGS sequence"/>
</dbReference>
<protein>
    <submittedName>
        <fullName evidence="1">Uncharacterized protein</fullName>
    </submittedName>
</protein>
<organism evidence="1">
    <name type="scientific">Dichomitus squalens</name>
    <dbReference type="NCBI Taxonomy" id="114155"/>
    <lineage>
        <taxon>Eukaryota</taxon>
        <taxon>Fungi</taxon>
        <taxon>Dikarya</taxon>
        <taxon>Basidiomycota</taxon>
        <taxon>Agaricomycotina</taxon>
        <taxon>Agaricomycetes</taxon>
        <taxon>Polyporales</taxon>
        <taxon>Polyporaceae</taxon>
        <taxon>Dichomitus</taxon>
    </lineage>
</organism>
<dbReference type="EMBL" id="ML143389">
    <property type="protein sequence ID" value="TBU34097.1"/>
    <property type="molecule type" value="Genomic_DNA"/>
</dbReference>
<sequence length="90" mass="10501">MLWRRACYQIINLSAARCAARHTRLGNRHSSSSVSVPRFVRTTNHNGLLIFEVRNSSLHLVSFRLWEAWSYFRYKTEHDGPMAPLQGLAW</sequence>
<proteinExistence type="predicted"/>
<reference evidence="1" key="1">
    <citation type="submission" date="2019-01" db="EMBL/GenBank/DDBJ databases">
        <title>Draft genome sequences of three monokaryotic isolates of the white-rot basidiomycete fungus Dichomitus squalens.</title>
        <authorList>
            <consortium name="DOE Joint Genome Institute"/>
            <person name="Lopez S.C."/>
            <person name="Andreopoulos B."/>
            <person name="Pangilinan J."/>
            <person name="Lipzen A."/>
            <person name="Riley R."/>
            <person name="Ahrendt S."/>
            <person name="Ng V."/>
            <person name="Barry K."/>
            <person name="Daum C."/>
            <person name="Grigoriev I.V."/>
            <person name="Hilden K.S."/>
            <person name="Makela M.R."/>
            <person name="de Vries R.P."/>
        </authorList>
    </citation>
    <scope>NUCLEOTIDE SEQUENCE [LARGE SCALE GENOMIC DNA]</scope>
    <source>
        <strain evidence="1">OM18370.1</strain>
    </source>
</reference>